<sequence>MYILANLKNRLALLLRILIQKRMLLVLEVFRIILKMTKQIRLSSLSKM</sequence>
<reference evidence="1" key="1">
    <citation type="journal article" date="2021" name="Proc. Natl. Acad. Sci. U.S.A.">
        <title>A Catalog of Tens of Thousands of Viruses from Human Metagenomes Reveals Hidden Associations with Chronic Diseases.</title>
        <authorList>
            <person name="Tisza M.J."/>
            <person name="Buck C.B."/>
        </authorList>
    </citation>
    <scope>NUCLEOTIDE SEQUENCE</scope>
    <source>
        <strain evidence="1">Ctx9V1</strain>
    </source>
</reference>
<proteinExistence type="predicted"/>
<protein>
    <submittedName>
        <fullName evidence="1">Uncharacterized protein</fullName>
    </submittedName>
</protein>
<dbReference type="EMBL" id="BK059093">
    <property type="protein sequence ID" value="DAE29170.1"/>
    <property type="molecule type" value="Genomic_DNA"/>
</dbReference>
<organism evidence="1">
    <name type="scientific">virus sp. ctx9V1</name>
    <dbReference type="NCBI Taxonomy" id="2828001"/>
    <lineage>
        <taxon>Viruses</taxon>
    </lineage>
</organism>
<name>A0A8S5RDG1_9VIRU</name>
<evidence type="ECO:0000313" key="1">
    <source>
        <dbReference type="EMBL" id="DAE29170.1"/>
    </source>
</evidence>
<accession>A0A8S5RDG1</accession>